<accession>A0A1G7IXD1</accession>
<feature type="signal peptide" evidence="1">
    <location>
        <begin position="1"/>
        <end position="19"/>
    </location>
</feature>
<dbReference type="Proteomes" id="UP000199203">
    <property type="component" value="Unassembled WGS sequence"/>
</dbReference>
<proteinExistence type="predicted"/>
<evidence type="ECO:0000313" key="2">
    <source>
        <dbReference type="EMBL" id="SDF17313.1"/>
    </source>
</evidence>
<evidence type="ECO:0000313" key="3">
    <source>
        <dbReference type="Proteomes" id="UP000199203"/>
    </source>
</evidence>
<reference evidence="3" key="1">
    <citation type="submission" date="2016-10" db="EMBL/GenBank/DDBJ databases">
        <authorList>
            <person name="Varghese N."/>
            <person name="Submissions S."/>
        </authorList>
    </citation>
    <scope>NUCLEOTIDE SEQUENCE [LARGE SCALE GENOMIC DNA]</scope>
    <source>
        <strain evidence="3">DSM 19684</strain>
    </source>
</reference>
<organism evidence="2 3">
    <name type="scientific">Epilithonimonas hungarica</name>
    <dbReference type="NCBI Taxonomy" id="454006"/>
    <lineage>
        <taxon>Bacteria</taxon>
        <taxon>Pseudomonadati</taxon>
        <taxon>Bacteroidota</taxon>
        <taxon>Flavobacteriia</taxon>
        <taxon>Flavobacteriales</taxon>
        <taxon>Weeksellaceae</taxon>
        <taxon>Chryseobacterium group</taxon>
        <taxon>Epilithonimonas</taxon>
    </lineage>
</organism>
<keyword evidence="1" id="KW-0732">Signal</keyword>
<dbReference type="OrthoDB" id="1449049at2"/>
<protein>
    <submittedName>
        <fullName evidence="2">Uncharacterized protein</fullName>
    </submittedName>
</protein>
<feature type="chain" id="PRO_5011683691" evidence="1">
    <location>
        <begin position="20"/>
        <end position="201"/>
    </location>
</feature>
<gene>
    <name evidence="2" type="ORF">SAMN05421825_1216</name>
</gene>
<dbReference type="RefSeq" id="WP_089872225.1">
    <property type="nucleotide sequence ID" value="NZ_FNBH01000001.1"/>
</dbReference>
<sequence length="201" mass="22202">MKKKIFLLLFALSFLDSNAQVGINTPSPRTDLDVNGSFKSDNIIAGTIDGLTLEEKDRYLLLTQDVSNNGIKRIDPRVPGAPGIATIATYKLQNASGDWVERFNTKINTTDYSLVILSAYFDRDIYLGSSGILSLPSFGVIDFNGFWNLYADYSQMSSQTNGTWTFVCAIYPKTYVKIFGERVRPLGNTSSGTESTPILNP</sequence>
<dbReference type="EMBL" id="FNBH01000001">
    <property type="protein sequence ID" value="SDF17313.1"/>
    <property type="molecule type" value="Genomic_DNA"/>
</dbReference>
<dbReference type="AlphaFoldDB" id="A0A1G7IXD1"/>
<evidence type="ECO:0000256" key="1">
    <source>
        <dbReference type="SAM" id="SignalP"/>
    </source>
</evidence>
<dbReference type="STRING" id="454006.SAMN05421825_1216"/>
<keyword evidence="3" id="KW-1185">Reference proteome</keyword>
<name>A0A1G7IXD1_9FLAO</name>